<dbReference type="EMBL" id="BTRK01000001">
    <property type="protein sequence ID" value="GMR31293.1"/>
    <property type="molecule type" value="Genomic_DNA"/>
</dbReference>
<proteinExistence type="predicted"/>
<comment type="caution">
    <text evidence="2">The sequence shown here is derived from an EMBL/GenBank/DDBJ whole genome shotgun (WGS) entry which is preliminary data.</text>
</comment>
<evidence type="ECO:0000313" key="2">
    <source>
        <dbReference type="EMBL" id="GMR31293.1"/>
    </source>
</evidence>
<feature type="compositionally biased region" description="Acidic residues" evidence="1">
    <location>
        <begin position="40"/>
        <end position="51"/>
    </location>
</feature>
<evidence type="ECO:0000313" key="3">
    <source>
        <dbReference type="Proteomes" id="UP001328107"/>
    </source>
</evidence>
<protein>
    <submittedName>
        <fullName evidence="2">Uncharacterized protein</fullName>
    </submittedName>
</protein>
<sequence>DSFENEGFSGDNFERMDEPMLNEDMDDNTGCLNAISGDQIENDGGDEETDDCDVHTPKDSSKNAVVEKRRRSSRKVSGNVKYTESGEESDEETGPTMKKGRSESVGRSEKVVPNRSGKCKGKSQSEKRLNAFSKERGREK</sequence>
<feature type="non-terminal residue" evidence="2">
    <location>
        <position position="140"/>
    </location>
</feature>
<feature type="compositionally biased region" description="Basic and acidic residues" evidence="1">
    <location>
        <begin position="52"/>
        <end position="67"/>
    </location>
</feature>
<organism evidence="2 3">
    <name type="scientific">Pristionchus mayeri</name>
    <dbReference type="NCBI Taxonomy" id="1317129"/>
    <lineage>
        <taxon>Eukaryota</taxon>
        <taxon>Metazoa</taxon>
        <taxon>Ecdysozoa</taxon>
        <taxon>Nematoda</taxon>
        <taxon>Chromadorea</taxon>
        <taxon>Rhabditida</taxon>
        <taxon>Rhabditina</taxon>
        <taxon>Diplogasteromorpha</taxon>
        <taxon>Diplogasteroidea</taxon>
        <taxon>Neodiplogasteridae</taxon>
        <taxon>Pristionchus</taxon>
    </lineage>
</organism>
<reference evidence="3" key="1">
    <citation type="submission" date="2022-10" db="EMBL/GenBank/DDBJ databases">
        <title>Genome assembly of Pristionchus species.</title>
        <authorList>
            <person name="Yoshida K."/>
            <person name="Sommer R.J."/>
        </authorList>
    </citation>
    <scope>NUCLEOTIDE SEQUENCE [LARGE SCALE GENOMIC DNA]</scope>
    <source>
        <strain evidence="3">RS5460</strain>
    </source>
</reference>
<dbReference type="AlphaFoldDB" id="A0AAN5BZP9"/>
<dbReference type="Proteomes" id="UP001328107">
    <property type="component" value="Unassembled WGS sequence"/>
</dbReference>
<keyword evidence="3" id="KW-1185">Reference proteome</keyword>
<evidence type="ECO:0000256" key="1">
    <source>
        <dbReference type="SAM" id="MobiDB-lite"/>
    </source>
</evidence>
<name>A0AAN5BZP9_9BILA</name>
<gene>
    <name evidence="2" type="ORF">PMAYCL1PPCAC_01488</name>
</gene>
<feature type="compositionally biased region" description="Basic and acidic residues" evidence="1">
    <location>
        <begin position="123"/>
        <end position="140"/>
    </location>
</feature>
<feature type="region of interest" description="Disordered" evidence="1">
    <location>
        <begin position="1"/>
        <end position="140"/>
    </location>
</feature>
<accession>A0AAN5BZP9</accession>
<feature type="compositionally biased region" description="Basic and acidic residues" evidence="1">
    <location>
        <begin position="100"/>
        <end position="112"/>
    </location>
</feature>
<feature type="non-terminal residue" evidence="2">
    <location>
        <position position="1"/>
    </location>
</feature>